<dbReference type="PANTHER" id="PTHR31293:SF12">
    <property type="entry name" value="RNI-LIKE SUPERFAMILY PROTEIN"/>
    <property type="match status" value="1"/>
</dbReference>
<evidence type="ECO:0008006" key="3">
    <source>
        <dbReference type="Google" id="ProtNLM"/>
    </source>
</evidence>
<accession>A0AAD9TNW4</accession>
<dbReference type="InterPro" id="IPR036047">
    <property type="entry name" value="F-box-like_dom_sf"/>
</dbReference>
<dbReference type="Proteomes" id="UP001280121">
    <property type="component" value="Unassembled WGS sequence"/>
</dbReference>
<protein>
    <recommendedName>
        <fullName evidence="3">F-box domain-containing protein</fullName>
    </recommendedName>
</protein>
<reference evidence="1" key="1">
    <citation type="journal article" date="2023" name="Plant J.">
        <title>Genome sequences and population genomics provide insights into the demographic history, inbreeding, and mutation load of two 'living fossil' tree species of Dipteronia.</title>
        <authorList>
            <person name="Feng Y."/>
            <person name="Comes H.P."/>
            <person name="Chen J."/>
            <person name="Zhu S."/>
            <person name="Lu R."/>
            <person name="Zhang X."/>
            <person name="Li P."/>
            <person name="Qiu J."/>
            <person name="Olsen K.M."/>
            <person name="Qiu Y."/>
        </authorList>
    </citation>
    <scope>NUCLEOTIDE SEQUENCE</scope>
    <source>
        <strain evidence="1">KIB01</strain>
    </source>
</reference>
<keyword evidence="2" id="KW-1185">Reference proteome</keyword>
<dbReference type="SUPFAM" id="SSF81383">
    <property type="entry name" value="F-box domain"/>
    <property type="match status" value="1"/>
</dbReference>
<evidence type="ECO:0000313" key="1">
    <source>
        <dbReference type="EMBL" id="KAK2639201.1"/>
    </source>
</evidence>
<dbReference type="AlphaFoldDB" id="A0AAD9TNW4"/>
<comment type="caution">
    <text evidence="1">The sequence shown here is derived from an EMBL/GenBank/DDBJ whole genome shotgun (WGS) entry which is preliminary data.</text>
</comment>
<organism evidence="1 2">
    <name type="scientific">Dipteronia dyeriana</name>
    <dbReference type="NCBI Taxonomy" id="168575"/>
    <lineage>
        <taxon>Eukaryota</taxon>
        <taxon>Viridiplantae</taxon>
        <taxon>Streptophyta</taxon>
        <taxon>Embryophyta</taxon>
        <taxon>Tracheophyta</taxon>
        <taxon>Spermatophyta</taxon>
        <taxon>Magnoliopsida</taxon>
        <taxon>eudicotyledons</taxon>
        <taxon>Gunneridae</taxon>
        <taxon>Pentapetalae</taxon>
        <taxon>rosids</taxon>
        <taxon>malvids</taxon>
        <taxon>Sapindales</taxon>
        <taxon>Sapindaceae</taxon>
        <taxon>Hippocastanoideae</taxon>
        <taxon>Acereae</taxon>
        <taxon>Dipteronia</taxon>
    </lineage>
</organism>
<dbReference type="InterPro" id="IPR055294">
    <property type="entry name" value="FBL60-like"/>
</dbReference>
<evidence type="ECO:0000313" key="2">
    <source>
        <dbReference type="Proteomes" id="UP001280121"/>
    </source>
</evidence>
<dbReference type="EMBL" id="JANJYI010000008">
    <property type="protein sequence ID" value="KAK2639201.1"/>
    <property type="molecule type" value="Genomic_DNA"/>
</dbReference>
<dbReference type="PANTHER" id="PTHR31293">
    <property type="entry name" value="RNI-LIKE SUPERFAMILY PROTEIN"/>
    <property type="match status" value="1"/>
</dbReference>
<sequence length="124" mass="14114">MDGLEINQKQHKLECDKENQNSDRLTILYYILSFLPTKAVVQTSILGKRWLNLWTSLTYLDFDSESITVETGVSDSTELKVLNFVNKLLQCHVESSIIRFRLSSPLLAFDISEINSWISTAVSG</sequence>
<proteinExistence type="predicted"/>
<name>A0AAD9TNW4_9ROSI</name>
<gene>
    <name evidence="1" type="ORF">Ddye_026996</name>
</gene>